<keyword evidence="2" id="KW-1185">Reference proteome</keyword>
<dbReference type="Proteomes" id="UP000290289">
    <property type="component" value="Chromosome 11"/>
</dbReference>
<dbReference type="EMBL" id="RDQH01000337">
    <property type="protein sequence ID" value="RXH85085.1"/>
    <property type="molecule type" value="Genomic_DNA"/>
</dbReference>
<name>A0A498ISF3_MALDO</name>
<accession>A0A498ISF3</accession>
<organism evidence="1 2">
    <name type="scientific">Malus domestica</name>
    <name type="common">Apple</name>
    <name type="synonym">Pyrus malus</name>
    <dbReference type="NCBI Taxonomy" id="3750"/>
    <lineage>
        <taxon>Eukaryota</taxon>
        <taxon>Viridiplantae</taxon>
        <taxon>Streptophyta</taxon>
        <taxon>Embryophyta</taxon>
        <taxon>Tracheophyta</taxon>
        <taxon>Spermatophyta</taxon>
        <taxon>Magnoliopsida</taxon>
        <taxon>eudicotyledons</taxon>
        <taxon>Gunneridae</taxon>
        <taxon>Pentapetalae</taxon>
        <taxon>rosids</taxon>
        <taxon>fabids</taxon>
        <taxon>Rosales</taxon>
        <taxon>Rosaceae</taxon>
        <taxon>Amygdaloideae</taxon>
        <taxon>Maleae</taxon>
        <taxon>Malus</taxon>
    </lineage>
</organism>
<sequence length="134" mass="15237">MNYVFFPNVVRNGLTEVREGMITDETTDHQFLVHCHNVLLPYDHMYVPERATRFQTNRRLPQELSSPLLVLLGCVWYVGRDWTERDEAFRPAFGAPKMGGTGCSTGQILGVFASHLLPLERVCSTSVEHTVLPF</sequence>
<protein>
    <submittedName>
        <fullName evidence="1">Uncharacterized protein</fullName>
    </submittedName>
</protein>
<evidence type="ECO:0000313" key="2">
    <source>
        <dbReference type="Proteomes" id="UP000290289"/>
    </source>
</evidence>
<proteinExistence type="predicted"/>
<dbReference type="AlphaFoldDB" id="A0A498ISF3"/>
<reference evidence="1 2" key="1">
    <citation type="submission" date="2018-10" db="EMBL/GenBank/DDBJ databases">
        <title>A high-quality apple genome assembly.</title>
        <authorList>
            <person name="Hu J."/>
        </authorList>
    </citation>
    <scope>NUCLEOTIDE SEQUENCE [LARGE SCALE GENOMIC DNA]</scope>
    <source>
        <strain evidence="2">cv. HFTH1</strain>
        <tissue evidence="1">Young leaf</tissue>
    </source>
</reference>
<gene>
    <name evidence="1" type="ORF">DVH24_041853</name>
</gene>
<evidence type="ECO:0000313" key="1">
    <source>
        <dbReference type="EMBL" id="RXH85085.1"/>
    </source>
</evidence>
<comment type="caution">
    <text evidence="1">The sequence shown here is derived from an EMBL/GenBank/DDBJ whole genome shotgun (WGS) entry which is preliminary data.</text>
</comment>